<evidence type="ECO:0000313" key="8">
    <source>
        <dbReference type="Proteomes" id="UP001318040"/>
    </source>
</evidence>
<comment type="subcellular location">
    <subcellularLocation>
        <location evidence="1">Cytoplasm</location>
        <location evidence="1">Cytoskeleton</location>
    </subcellularLocation>
</comment>
<dbReference type="KEGG" id="pmrn:116957862"/>
<dbReference type="FunFam" id="3.30.420.40:FF:000148">
    <property type="entry name" value="Actin, alpha skeletal muscle"/>
    <property type="match status" value="1"/>
</dbReference>
<dbReference type="InterPro" id="IPR020902">
    <property type="entry name" value="Actin/actin-like_CS"/>
</dbReference>
<name>A0AAJ7UJX3_PETMA</name>
<reference evidence="9" key="1">
    <citation type="submission" date="2025-08" db="UniProtKB">
        <authorList>
            <consortium name="RefSeq"/>
        </authorList>
    </citation>
    <scope>IDENTIFICATION</scope>
    <source>
        <tissue evidence="9">Sperm</tissue>
    </source>
</reference>
<dbReference type="SUPFAM" id="SSF53067">
    <property type="entry name" value="Actin-like ATPase domain"/>
    <property type="match status" value="2"/>
</dbReference>
<dbReference type="FunFam" id="3.90.640.10:FF:000007">
    <property type="entry name" value="Actin like 7B"/>
    <property type="match status" value="1"/>
</dbReference>
<dbReference type="GO" id="GO:0005856">
    <property type="term" value="C:cytoskeleton"/>
    <property type="evidence" value="ECO:0007669"/>
    <property type="project" value="UniProtKB-SubCell"/>
</dbReference>
<evidence type="ECO:0000256" key="7">
    <source>
        <dbReference type="RuleBase" id="RU000487"/>
    </source>
</evidence>
<dbReference type="Pfam" id="PF00022">
    <property type="entry name" value="Actin"/>
    <property type="match status" value="1"/>
</dbReference>
<dbReference type="Gene3D" id="3.30.420.40">
    <property type="match status" value="2"/>
</dbReference>
<evidence type="ECO:0000256" key="5">
    <source>
        <dbReference type="ARBA" id="ARBA00022840"/>
    </source>
</evidence>
<evidence type="ECO:0000256" key="1">
    <source>
        <dbReference type="ARBA" id="ARBA00004245"/>
    </source>
</evidence>
<keyword evidence="8" id="KW-1185">Reference proteome</keyword>
<dbReference type="Gene3D" id="3.90.640.10">
    <property type="entry name" value="Actin, Chain A, domain 4"/>
    <property type="match status" value="1"/>
</dbReference>
<evidence type="ECO:0000256" key="3">
    <source>
        <dbReference type="ARBA" id="ARBA00022490"/>
    </source>
</evidence>
<dbReference type="PRINTS" id="PR00190">
    <property type="entry name" value="ACTIN"/>
</dbReference>
<gene>
    <name evidence="9" type="primary">LOC116957862</name>
</gene>
<evidence type="ECO:0000256" key="6">
    <source>
        <dbReference type="ARBA" id="ARBA00023212"/>
    </source>
</evidence>
<protein>
    <submittedName>
        <fullName evidence="9">Actin, clone 302-like</fullName>
    </submittedName>
</protein>
<dbReference type="InterPro" id="IPR043129">
    <property type="entry name" value="ATPase_NBD"/>
</dbReference>
<dbReference type="PROSITE" id="PS01132">
    <property type="entry name" value="ACTINS_ACT_LIKE"/>
    <property type="match status" value="1"/>
</dbReference>
<dbReference type="SMART" id="SM00268">
    <property type="entry name" value="ACTIN"/>
    <property type="match status" value="1"/>
</dbReference>
<dbReference type="GO" id="GO:0005524">
    <property type="term" value="F:ATP binding"/>
    <property type="evidence" value="ECO:0007669"/>
    <property type="project" value="UniProtKB-KW"/>
</dbReference>
<dbReference type="RefSeq" id="XP_032836177.1">
    <property type="nucleotide sequence ID" value="XM_032980286.1"/>
</dbReference>
<dbReference type="CDD" id="cd13397">
    <property type="entry name" value="ASKHA_NBD_actin_Arp-T1-3"/>
    <property type="match status" value="1"/>
</dbReference>
<keyword evidence="6" id="KW-0206">Cytoskeleton</keyword>
<comment type="similarity">
    <text evidence="2 7">Belongs to the actin family.</text>
</comment>
<sequence>MSSEQQAVVMDNGSGLCKVGLSGECSPRCVVPSVVGWPLPRQRMVEPRSCSSSTSSSTSSRFYVGDEVQDKRGVLSVRYPIQHGVITSWDDMSKVWSHAYKRLRVRPHERPLLMTEPPLNPTRNRQLMAETAFEGLGVPALHVASQGLLALYARGETTGLVVDCGDGVTHSVPVFDGFVLSHAVMRLDLAGRDVTDHLARTLRDGGHVFMSTAEKEIVRDMKERLCYVALDCASEAARPRCDIEARYRLPDGAVVSVREQRFRAPEALFRPDALGLEALGLHQLAWASVMRSEIDLRRHLYGNVVLSGGTTMLPGLDERLSWELSRLAPPGAVIKTMSSPERRFAVWIGGSILAGLSAFSTTRWLSAAEYREAGPSALLRYCS</sequence>
<dbReference type="InterPro" id="IPR004000">
    <property type="entry name" value="Actin"/>
</dbReference>
<evidence type="ECO:0000256" key="4">
    <source>
        <dbReference type="ARBA" id="ARBA00022741"/>
    </source>
</evidence>
<keyword evidence="5" id="KW-0067">ATP-binding</keyword>
<evidence type="ECO:0000256" key="2">
    <source>
        <dbReference type="ARBA" id="ARBA00006752"/>
    </source>
</evidence>
<dbReference type="PROSITE" id="PS00406">
    <property type="entry name" value="ACTINS_1"/>
    <property type="match status" value="1"/>
</dbReference>
<dbReference type="AlphaFoldDB" id="A0AAJ7UJX3"/>
<dbReference type="Proteomes" id="UP001318040">
    <property type="component" value="Chromosome 64"/>
</dbReference>
<dbReference type="PANTHER" id="PTHR11937">
    <property type="entry name" value="ACTIN"/>
    <property type="match status" value="1"/>
</dbReference>
<keyword evidence="4" id="KW-0547">Nucleotide-binding</keyword>
<organism evidence="8 9">
    <name type="scientific">Petromyzon marinus</name>
    <name type="common">Sea lamprey</name>
    <dbReference type="NCBI Taxonomy" id="7757"/>
    <lineage>
        <taxon>Eukaryota</taxon>
        <taxon>Metazoa</taxon>
        <taxon>Chordata</taxon>
        <taxon>Craniata</taxon>
        <taxon>Vertebrata</taxon>
        <taxon>Cyclostomata</taxon>
        <taxon>Hyperoartia</taxon>
        <taxon>Petromyzontiformes</taxon>
        <taxon>Petromyzontidae</taxon>
        <taxon>Petromyzon</taxon>
    </lineage>
</organism>
<keyword evidence="3" id="KW-0963">Cytoplasm</keyword>
<evidence type="ECO:0000313" key="9">
    <source>
        <dbReference type="RefSeq" id="XP_032836177.1"/>
    </source>
</evidence>
<dbReference type="InterPro" id="IPR004001">
    <property type="entry name" value="Actin_CS"/>
</dbReference>
<dbReference type="GeneID" id="116957862"/>
<accession>A0AAJ7UJX3</accession>
<proteinExistence type="inferred from homology"/>